<sequence>MKFRCLFAVAAFAATLAHAQDNNVNEATAAAESWLAQVDKGDVAGSWDNIASASQKMVSKADWEKSVRGARDPYGKPVSRRLATAVATRALPGAPEGEYVVIQYNTKFNQLPANQIGIETVTPMRDKDGKWRVSGYYIKTVPHNELKD</sequence>
<keyword evidence="3" id="KW-1185">Reference proteome</keyword>
<keyword evidence="1" id="KW-0732">Signal</keyword>
<dbReference type="EMBL" id="JANUHB010000001">
    <property type="protein sequence ID" value="MCS0806681.1"/>
    <property type="molecule type" value="Genomic_DNA"/>
</dbReference>
<reference evidence="2 3" key="1">
    <citation type="submission" date="2022-08" db="EMBL/GenBank/DDBJ databases">
        <title>Reclassification of Massilia species as members of the genera Telluria, Duganella, Pseudoduganella, Mokoshia gen. nov. and Zemynaea gen. nov. using orthogonal and non-orthogonal genome-based approaches.</title>
        <authorList>
            <person name="Bowman J.P."/>
        </authorList>
    </citation>
    <scope>NUCLEOTIDE SEQUENCE [LARGE SCALE GENOMIC DNA]</scope>
    <source>
        <strain evidence="2 3">JCM 31605</strain>
    </source>
</reference>
<dbReference type="InterPro" id="IPR025091">
    <property type="entry name" value="DUF4019"/>
</dbReference>
<feature type="signal peptide" evidence="1">
    <location>
        <begin position="1"/>
        <end position="19"/>
    </location>
</feature>
<name>A0ABT2D5T5_9BURK</name>
<evidence type="ECO:0000313" key="3">
    <source>
        <dbReference type="Proteomes" id="UP001206126"/>
    </source>
</evidence>
<proteinExistence type="predicted"/>
<evidence type="ECO:0000313" key="2">
    <source>
        <dbReference type="EMBL" id="MCS0806681.1"/>
    </source>
</evidence>
<organism evidence="2 3">
    <name type="scientific">Massilia agilis</name>
    <dbReference type="NCBI Taxonomy" id="1811226"/>
    <lineage>
        <taxon>Bacteria</taxon>
        <taxon>Pseudomonadati</taxon>
        <taxon>Pseudomonadota</taxon>
        <taxon>Betaproteobacteria</taxon>
        <taxon>Burkholderiales</taxon>
        <taxon>Oxalobacteraceae</taxon>
        <taxon>Telluria group</taxon>
        <taxon>Massilia</taxon>
    </lineage>
</organism>
<dbReference type="Pfam" id="PF13211">
    <property type="entry name" value="DUF4019"/>
    <property type="match status" value="1"/>
</dbReference>
<evidence type="ECO:0000256" key="1">
    <source>
        <dbReference type="SAM" id="SignalP"/>
    </source>
</evidence>
<feature type="chain" id="PRO_5046900648" evidence="1">
    <location>
        <begin position="20"/>
        <end position="148"/>
    </location>
</feature>
<accession>A0ABT2D5T5</accession>
<comment type="caution">
    <text evidence="2">The sequence shown here is derived from an EMBL/GenBank/DDBJ whole genome shotgun (WGS) entry which is preliminary data.</text>
</comment>
<gene>
    <name evidence="2" type="ORF">NX774_01920</name>
</gene>
<protein>
    <submittedName>
        <fullName evidence="2">DUF4019 domain-containing protein</fullName>
    </submittedName>
</protein>
<dbReference type="RefSeq" id="WP_258820460.1">
    <property type="nucleotide sequence ID" value="NZ_JANUHB010000001.1"/>
</dbReference>
<dbReference type="Proteomes" id="UP001206126">
    <property type="component" value="Unassembled WGS sequence"/>
</dbReference>